<comment type="caution">
    <text evidence="1">The sequence shown here is derived from an EMBL/GenBank/DDBJ whole genome shotgun (WGS) entry which is preliminary data.</text>
</comment>
<evidence type="ECO:0000313" key="2">
    <source>
        <dbReference type="Proteomes" id="UP000805193"/>
    </source>
</evidence>
<feature type="non-terminal residue" evidence="1">
    <location>
        <position position="1"/>
    </location>
</feature>
<reference evidence="1 2" key="1">
    <citation type="journal article" date="2020" name="Cell">
        <title>Large-Scale Comparative Analyses of Tick Genomes Elucidate Their Genetic Diversity and Vector Capacities.</title>
        <authorList>
            <consortium name="Tick Genome and Microbiome Consortium (TIGMIC)"/>
            <person name="Jia N."/>
            <person name="Wang J."/>
            <person name="Shi W."/>
            <person name="Du L."/>
            <person name="Sun Y."/>
            <person name="Zhan W."/>
            <person name="Jiang J.F."/>
            <person name="Wang Q."/>
            <person name="Zhang B."/>
            <person name="Ji P."/>
            <person name="Bell-Sakyi L."/>
            <person name="Cui X.M."/>
            <person name="Yuan T.T."/>
            <person name="Jiang B.G."/>
            <person name="Yang W.F."/>
            <person name="Lam T.T."/>
            <person name="Chang Q.C."/>
            <person name="Ding S.J."/>
            <person name="Wang X.J."/>
            <person name="Zhu J.G."/>
            <person name="Ruan X.D."/>
            <person name="Zhao L."/>
            <person name="Wei J.T."/>
            <person name="Ye R.Z."/>
            <person name="Que T.C."/>
            <person name="Du C.H."/>
            <person name="Zhou Y.H."/>
            <person name="Cheng J.X."/>
            <person name="Dai P.F."/>
            <person name="Guo W.B."/>
            <person name="Han X.H."/>
            <person name="Huang E.J."/>
            <person name="Li L.F."/>
            <person name="Wei W."/>
            <person name="Gao Y.C."/>
            <person name="Liu J.Z."/>
            <person name="Shao H.Z."/>
            <person name="Wang X."/>
            <person name="Wang C.C."/>
            <person name="Yang T.C."/>
            <person name="Huo Q.B."/>
            <person name="Li W."/>
            <person name="Chen H.Y."/>
            <person name="Chen S.E."/>
            <person name="Zhou L.G."/>
            <person name="Ni X.B."/>
            <person name="Tian J.H."/>
            <person name="Sheng Y."/>
            <person name="Liu T."/>
            <person name="Pan Y.S."/>
            <person name="Xia L.Y."/>
            <person name="Li J."/>
            <person name="Zhao F."/>
            <person name="Cao W.C."/>
        </authorList>
    </citation>
    <scope>NUCLEOTIDE SEQUENCE [LARGE SCALE GENOMIC DNA]</scope>
    <source>
        <strain evidence="1">Iper-2018</strain>
    </source>
</reference>
<proteinExistence type="predicted"/>
<dbReference type="Proteomes" id="UP000805193">
    <property type="component" value="Unassembled WGS sequence"/>
</dbReference>
<dbReference type="EMBL" id="JABSTQ010009498">
    <property type="protein sequence ID" value="KAG0428667.1"/>
    <property type="molecule type" value="Genomic_DNA"/>
</dbReference>
<sequence>RSAARRGECRHVMLSQRWIGWDGSYSVQCAPSWGNLSIGAGLPRRAGPGRTKTAGAPACVIDPGSSRLPPGLTSSSHEAFTPVESRCTCCGARVKTTAAQSIPTRHPRRRRRANALPTPPPTHRLQAEPWACRRLSTADLQQGCTGDRLVLLQALEEPPNTRMRMPNEVFKGVVPPLAGIVGAVLPLQRCIHDVPELRRKLGASAAHGGCQSSICSRS</sequence>
<organism evidence="1 2">
    <name type="scientific">Ixodes persulcatus</name>
    <name type="common">Taiga tick</name>
    <dbReference type="NCBI Taxonomy" id="34615"/>
    <lineage>
        <taxon>Eukaryota</taxon>
        <taxon>Metazoa</taxon>
        <taxon>Ecdysozoa</taxon>
        <taxon>Arthropoda</taxon>
        <taxon>Chelicerata</taxon>
        <taxon>Arachnida</taxon>
        <taxon>Acari</taxon>
        <taxon>Parasitiformes</taxon>
        <taxon>Ixodida</taxon>
        <taxon>Ixodoidea</taxon>
        <taxon>Ixodidae</taxon>
        <taxon>Ixodinae</taxon>
        <taxon>Ixodes</taxon>
    </lineage>
</organism>
<accession>A0AC60Q4H7</accession>
<protein>
    <submittedName>
        <fullName evidence="1">Uncharacterized protein</fullName>
    </submittedName>
</protein>
<keyword evidence="2" id="KW-1185">Reference proteome</keyword>
<name>A0AC60Q4H7_IXOPE</name>
<evidence type="ECO:0000313" key="1">
    <source>
        <dbReference type="EMBL" id="KAG0428667.1"/>
    </source>
</evidence>
<gene>
    <name evidence="1" type="ORF">HPB47_024361</name>
</gene>